<accession>A0ABD2Q1V9</accession>
<proteinExistence type="predicted"/>
<gene>
    <name evidence="1" type="ORF">Ciccas_007793</name>
</gene>
<protein>
    <submittedName>
        <fullName evidence="1">Uncharacterized protein</fullName>
    </submittedName>
</protein>
<name>A0ABD2Q1V9_9PLAT</name>
<reference evidence="1 2" key="1">
    <citation type="submission" date="2024-11" db="EMBL/GenBank/DDBJ databases">
        <title>Adaptive evolution of stress response genes in parasites aligns with host niche diversity.</title>
        <authorList>
            <person name="Hahn C."/>
            <person name="Resl P."/>
        </authorList>
    </citation>
    <scope>NUCLEOTIDE SEQUENCE [LARGE SCALE GENOMIC DNA]</scope>
    <source>
        <strain evidence="1">EGGRZ-B1_66</strain>
        <tissue evidence="1">Body</tissue>
    </source>
</reference>
<organism evidence="1 2">
    <name type="scientific">Cichlidogyrus casuarinus</name>
    <dbReference type="NCBI Taxonomy" id="1844966"/>
    <lineage>
        <taxon>Eukaryota</taxon>
        <taxon>Metazoa</taxon>
        <taxon>Spiralia</taxon>
        <taxon>Lophotrochozoa</taxon>
        <taxon>Platyhelminthes</taxon>
        <taxon>Monogenea</taxon>
        <taxon>Monopisthocotylea</taxon>
        <taxon>Dactylogyridea</taxon>
        <taxon>Ancyrocephalidae</taxon>
        <taxon>Cichlidogyrus</taxon>
    </lineage>
</organism>
<comment type="caution">
    <text evidence="1">The sequence shown here is derived from an EMBL/GenBank/DDBJ whole genome shotgun (WGS) entry which is preliminary data.</text>
</comment>
<dbReference type="EMBL" id="JBJKFK010001253">
    <property type="protein sequence ID" value="KAL3313606.1"/>
    <property type="molecule type" value="Genomic_DNA"/>
</dbReference>
<feature type="non-terminal residue" evidence="1">
    <location>
        <position position="74"/>
    </location>
</feature>
<dbReference type="AlphaFoldDB" id="A0ABD2Q1V9"/>
<evidence type="ECO:0000313" key="1">
    <source>
        <dbReference type="EMBL" id="KAL3313606.1"/>
    </source>
</evidence>
<dbReference type="Proteomes" id="UP001626550">
    <property type="component" value="Unassembled WGS sequence"/>
</dbReference>
<evidence type="ECO:0000313" key="2">
    <source>
        <dbReference type="Proteomes" id="UP001626550"/>
    </source>
</evidence>
<keyword evidence="2" id="KW-1185">Reference proteome</keyword>
<sequence length="74" mass="8480">MFPKQEDEKYYNILEVLRKIKKRNPSGKVENLLALHIGEDEPIESFHKRVKAGLADITEVELEMGLTISLMPKG</sequence>